<dbReference type="Proteomes" id="UP000775872">
    <property type="component" value="Unassembled WGS sequence"/>
</dbReference>
<feature type="transmembrane region" description="Helical" evidence="7">
    <location>
        <begin position="337"/>
        <end position="359"/>
    </location>
</feature>
<dbReference type="SFLD" id="SFLDS00052">
    <property type="entry name" value="Ferric_Reductase_Domain"/>
    <property type="match status" value="1"/>
</dbReference>
<keyword evidence="3 7" id="KW-0812">Transmembrane</keyword>
<evidence type="ECO:0000256" key="7">
    <source>
        <dbReference type="SAM" id="Phobius"/>
    </source>
</evidence>
<comment type="caution">
    <text evidence="10">The sequence shown here is derived from an EMBL/GenBank/DDBJ whole genome shotgun (WGS) entry which is preliminary data.</text>
</comment>
<dbReference type="PANTHER" id="PTHR32361">
    <property type="entry name" value="FERRIC/CUPRIC REDUCTASE TRANSMEMBRANE COMPONENT"/>
    <property type="match status" value="1"/>
</dbReference>
<dbReference type="InterPro" id="IPR039261">
    <property type="entry name" value="FNR_nucleotide-bd"/>
</dbReference>
<keyword evidence="5" id="KW-0406">Ion transport</keyword>
<dbReference type="GO" id="GO:0000293">
    <property type="term" value="F:ferric-chelate reductase activity"/>
    <property type="evidence" value="ECO:0007669"/>
    <property type="project" value="TreeGrafter"/>
</dbReference>
<evidence type="ECO:0000256" key="2">
    <source>
        <dbReference type="ARBA" id="ARBA00022448"/>
    </source>
</evidence>
<feature type="chain" id="PRO_5040452902" description="Ferric oxidoreductase domain-containing protein" evidence="8">
    <location>
        <begin position="29"/>
        <end position="733"/>
    </location>
</feature>
<dbReference type="GO" id="GO:0005886">
    <property type="term" value="C:plasma membrane"/>
    <property type="evidence" value="ECO:0007669"/>
    <property type="project" value="TreeGrafter"/>
</dbReference>
<reference evidence="10 11" key="2">
    <citation type="submission" date="2021-10" db="EMBL/GenBank/DDBJ databases">
        <authorList>
            <person name="Piombo E."/>
        </authorList>
    </citation>
    <scope>NUCLEOTIDE SEQUENCE [LARGE SCALE GENOMIC DNA]</scope>
</reference>
<keyword evidence="2" id="KW-0813">Transport</keyword>
<name>A0A9P0E9X1_9HYPO</name>
<keyword evidence="4 7" id="KW-1133">Transmembrane helix</keyword>
<dbReference type="InterPro" id="IPR051410">
    <property type="entry name" value="Ferric/Cupric_Reductase"/>
</dbReference>
<keyword evidence="6 7" id="KW-0472">Membrane</keyword>
<dbReference type="CDD" id="cd06186">
    <property type="entry name" value="NOX_Duox_like_FAD_NADP"/>
    <property type="match status" value="1"/>
</dbReference>
<dbReference type="Pfam" id="PF01794">
    <property type="entry name" value="Ferric_reduct"/>
    <property type="match status" value="1"/>
</dbReference>
<reference evidence="11" key="1">
    <citation type="submission" date="2019-06" db="EMBL/GenBank/DDBJ databases">
        <authorList>
            <person name="Broberg M."/>
        </authorList>
    </citation>
    <scope>NUCLEOTIDE SEQUENCE [LARGE SCALE GENOMIC DNA]</scope>
</reference>
<dbReference type="GO" id="GO:0006826">
    <property type="term" value="P:iron ion transport"/>
    <property type="evidence" value="ECO:0007669"/>
    <property type="project" value="TreeGrafter"/>
</dbReference>
<keyword evidence="8" id="KW-0732">Signal</keyword>
<dbReference type="InterPro" id="IPR013130">
    <property type="entry name" value="Fe3_Rdtase_TM_dom"/>
</dbReference>
<feature type="transmembrane region" description="Helical" evidence="7">
    <location>
        <begin position="298"/>
        <end position="316"/>
    </location>
</feature>
<dbReference type="SFLD" id="SFLDG01168">
    <property type="entry name" value="Ferric_reductase_subgroup_(FRE"/>
    <property type="match status" value="1"/>
</dbReference>
<keyword evidence="11" id="KW-1185">Reference proteome</keyword>
<feature type="transmembrane region" description="Helical" evidence="7">
    <location>
        <begin position="428"/>
        <end position="447"/>
    </location>
</feature>
<evidence type="ECO:0000256" key="6">
    <source>
        <dbReference type="ARBA" id="ARBA00023136"/>
    </source>
</evidence>
<evidence type="ECO:0000256" key="1">
    <source>
        <dbReference type="ARBA" id="ARBA00004141"/>
    </source>
</evidence>
<proteinExistence type="predicted"/>
<evidence type="ECO:0000256" key="3">
    <source>
        <dbReference type="ARBA" id="ARBA00022692"/>
    </source>
</evidence>
<feature type="transmembrane region" description="Helical" evidence="7">
    <location>
        <begin position="371"/>
        <end position="393"/>
    </location>
</feature>
<dbReference type="GO" id="GO:0015677">
    <property type="term" value="P:copper ion import"/>
    <property type="evidence" value="ECO:0007669"/>
    <property type="project" value="TreeGrafter"/>
</dbReference>
<dbReference type="OrthoDB" id="17725at2759"/>
<dbReference type="Gene3D" id="3.40.50.80">
    <property type="entry name" value="Nucleotide-binding domain of ferredoxin-NADP reductase (FNR) module"/>
    <property type="match status" value="1"/>
</dbReference>
<protein>
    <recommendedName>
        <fullName evidence="9">Ferric oxidoreductase domain-containing protein</fullName>
    </recommendedName>
</protein>
<feature type="transmembrane region" description="Helical" evidence="7">
    <location>
        <begin position="258"/>
        <end position="278"/>
    </location>
</feature>
<evidence type="ECO:0000313" key="10">
    <source>
        <dbReference type="EMBL" id="CAH0047436.1"/>
    </source>
</evidence>
<dbReference type="PANTHER" id="PTHR32361:SF9">
    <property type="entry name" value="FERRIC REDUCTASE TRANSMEMBRANE COMPONENT 3-RELATED"/>
    <property type="match status" value="1"/>
</dbReference>
<comment type="subcellular location">
    <subcellularLocation>
        <location evidence="1">Membrane</location>
        <topology evidence="1">Multi-pass membrane protein</topology>
    </subcellularLocation>
</comment>
<gene>
    <name evidence="10" type="ORF">CSOL1703_00017327</name>
</gene>
<organism evidence="10 11">
    <name type="scientific">Clonostachys solani</name>
    <dbReference type="NCBI Taxonomy" id="160281"/>
    <lineage>
        <taxon>Eukaryota</taxon>
        <taxon>Fungi</taxon>
        <taxon>Dikarya</taxon>
        <taxon>Ascomycota</taxon>
        <taxon>Pezizomycotina</taxon>
        <taxon>Sordariomycetes</taxon>
        <taxon>Hypocreomycetidae</taxon>
        <taxon>Hypocreales</taxon>
        <taxon>Bionectriaceae</taxon>
        <taxon>Clonostachys</taxon>
    </lineage>
</organism>
<dbReference type="EMBL" id="CABFOC020000029">
    <property type="protein sequence ID" value="CAH0047436.1"/>
    <property type="molecule type" value="Genomic_DNA"/>
</dbReference>
<evidence type="ECO:0000256" key="4">
    <source>
        <dbReference type="ARBA" id="ARBA00022989"/>
    </source>
</evidence>
<evidence type="ECO:0000259" key="9">
    <source>
        <dbReference type="Pfam" id="PF01794"/>
    </source>
</evidence>
<dbReference type="SUPFAM" id="SSF52343">
    <property type="entry name" value="Ferredoxin reductase-like, C-terminal NADP-linked domain"/>
    <property type="match status" value="1"/>
</dbReference>
<evidence type="ECO:0000256" key="8">
    <source>
        <dbReference type="SAM" id="SignalP"/>
    </source>
</evidence>
<evidence type="ECO:0000313" key="11">
    <source>
        <dbReference type="Proteomes" id="UP000775872"/>
    </source>
</evidence>
<evidence type="ECO:0000256" key="5">
    <source>
        <dbReference type="ARBA" id="ARBA00023065"/>
    </source>
</evidence>
<accession>A0A9P0E9X1</accession>
<dbReference type="GO" id="GO:0006879">
    <property type="term" value="P:intracellular iron ion homeostasis"/>
    <property type="evidence" value="ECO:0007669"/>
    <property type="project" value="TreeGrafter"/>
</dbReference>
<feature type="transmembrane region" description="Helical" evidence="7">
    <location>
        <begin position="400"/>
        <end position="422"/>
    </location>
</feature>
<sequence length="733" mass="81871">MGSPEAIRAPLRRWCLILLATCLPLVNADGVGILGAGKWLYKPTCAHTCRYMVRNNPLLCQTDDGSSTHQSHHTSSTKDPLCWLIDDAFLRTVALCINEYCSRDDVPLSTIEKWWEGHLATGSIGDWSKDMEPAMSYQQALELAQDDVKKVGEENIPYITGKAPLNVTSRIAEKEYIATLNYQVSFQWGEFDHGVNSLIISITLVCLPILLSLGRFIPGYAKLTSRINAILDKPLWGHQHRVPVYGNSGHMPTQGQSIFIAYIIIINLILLCLPLRTLQPNVRMESHHMQRVQVIGDRAGVLGFCLYIALFLFSSRNNILLWLTDWSHSTYLLLHRWVAYVCIFQTIMHSILLLHYFVGWQDHATESKLPYWYWGIIATLATCLMYPLSLLSLRQKMYEVFLAIHQILAALILIAGFLHIWYLYSYNWGYEIWIYAAGGIWFMDKVLRVVRIAANGFRTARVTSVDESSDLLRIEIDDVVVEGHVYLYFPSLSWRVWENHPFSVLSSFTELKPQESGINIDTGLDSEKGYGNTVTAVDVDVGGSSPSEEHQIASAVPNGAQAKAVLLVRAQGGTTATLLSRVRAQKGSLSIRVLVESSYHATPSTQKLKECSSFVGIAGGVGITAVLPIASKFGGISARVFWGVKHDDILRSIKPELEQYKSKVELHTTIGTRMHLDEILKAELLREDVKGNLGVVVCGPPSMSDDVRKVVTEVASSGKSNRGVVFIDEAFSW</sequence>
<feature type="signal peptide" evidence="8">
    <location>
        <begin position="1"/>
        <end position="28"/>
    </location>
</feature>
<dbReference type="AlphaFoldDB" id="A0A9P0E9X1"/>
<feature type="domain" description="Ferric oxidoreductase" evidence="9">
    <location>
        <begin position="299"/>
        <end position="415"/>
    </location>
</feature>
<feature type="transmembrane region" description="Helical" evidence="7">
    <location>
        <begin position="198"/>
        <end position="217"/>
    </location>
</feature>